<evidence type="ECO:0000313" key="2">
    <source>
        <dbReference type="Proteomes" id="UP000887566"/>
    </source>
</evidence>
<organism evidence="2 3">
    <name type="scientific">Plectus sambesii</name>
    <dbReference type="NCBI Taxonomy" id="2011161"/>
    <lineage>
        <taxon>Eukaryota</taxon>
        <taxon>Metazoa</taxon>
        <taxon>Ecdysozoa</taxon>
        <taxon>Nematoda</taxon>
        <taxon>Chromadorea</taxon>
        <taxon>Plectida</taxon>
        <taxon>Plectina</taxon>
        <taxon>Plectoidea</taxon>
        <taxon>Plectidae</taxon>
        <taxon>Plectus</taxon>
    </lineage>
</organism>
<feature type="transmembrane region" description="Helical" evidence="1">
    <location>
        <begin position="327"/>
        <end position="347"/>
    </location>
</feature>
<feature type="transmembrane region" description="Helical" evidence="1">
    <location>
        <begin position="398"/>
        <end position="422"/>
    </location>
</feature>
<dbReference type="InterPro" id="IPR040035">
    <property type="entry name" value="TMEM180"/>
</dbReference>
<feature type="transmembrane region" description="Helical" evidence="1">
    <location>
        <begin position="353"/>
        <end position="377"/>
    </location>
</feature>
<dbReference type="PANTHER" id="PTHR28658:SF2">
    <property type="entry name" value="TRANSMEMBRANE PROTEIN 180"/>
    <property type="match status" value="1"/>
</dbReference>
<feature type="transmembrane region" description="Helical" evidence="1">
    <location>
        <begin position="84"/>
        <end position="103"/>
    </location>
</feature>
<dbReference type="Proteomes" id="UP000887566">
    <property type="component" value="Unplaced"/>
</dbReference>
<dbReference type="Gene3D" id="1.20.1250.20">
    <property type="entry name" value="MFS general substrate transporter like domains"/>
    <property type="match status" value="1"/>
</dbReference>
<dbReference type="SUPFAM" id="SSF103473">
    <property type="entry name" value="MFS general substrate transporter"/>
    <property type="match status" value="1"/>
</dbReference>
<feature type="transmembrane region" description="Helical" evidence="1">
    <location>
        <begin position="109"/>
        <end position="139"/>
    </location>
</feature>
<keyword evidence="1" id="KW-0812">Transmembrane</keyword>
<dbReference type="WBParaSite" id="PSAMB.scaffold545size47667.g6881.t1">
    <property type="protein sequence ID" value="PSAMB.scaffold545size47667.g6881.t1"/>
    <property type="gene ID" value="PSAMB.scaffold545size47667.g6881"/>
</dbReference>
<dbReference type="Pfam" id="PF13347">
    <property type="entry name" value="MFS_2"/>
    <property type="match status" value="1"/>
</dbReference>
<feature type="transmembrane region" description="Helical" evidence="1">
    <location>
        <begin position="477"/>
        <end position="497"/>
    </location>
</feature>
<dbReference type="PANTHER" id="PTHR28658">
    <property type="entry name" value="TRANSMEMBRANE PROTEIN 180"/>
    <property type="match status" value="1"/>
</dbReference>
<keyword evidence="2" id="KW-1185">Reference proteome</keyword>
<feature type="transmembrane region" description="Helical" evidence="1">
    <location>
        <begin position="151"/>
        <end position="169"/>
    </location>
</feature>
<feature type="transmembrane region" description="Helical" evidence="1">
    <location>
        <begin position="257"/>
        <end position="281"/>
    </location>
</feature>
<proteinExistence type="predicted"/>
<feature type="transmembrane region" description="Helical" evidence="1">
    <location>
        <begin position="181"/>
        <end position="204"/>
    </location>
</feature>
<evidence type="ECO:0000256" key="1">
    <source>
        <dbReference type="SAM" id="Phobius"/>
    </source>
</evidence>
<sequence length="513" mass="58542">MKSIIHMPTLAVAMTGLGAAFINVIFFLYYMKVFLNFYKIEERYLNIAQILFMVWNAINDPLFGWIQDVGCGKRCRWVMSRRKVILYMGPLFSASFLLFWFPWTTENPAWMVGLHLLVALFLYDTMFSLVLSAYCGLFTELSTEHSDRVRVVIYMEVSFLLGSMIIFPVDKLSRNLQDFHVFQYICVAAAILSALCFLYSGWFSPGEVAQVQQRLELEKLRGEDAVSIDDKEKHDSLGKRAQTGLTSSWAIIKERDFLCVVLGNFFRVMRLIGSISFMTIFVETLISPSGFLPLESNSLSLFYQLCGSLPSIGFILMWPALYKFGPWIVNSFQGLLACANCVIALFVGRHNPVWLAVFILAENILARAGAIGVYNMFLPAVIEEDMERHNRKKPLSTLIFTLNALITKPAQSFAPMIVVFFLNRAHYELFNDIKQAERAQNITSINVTQINVTSTTMMSYPLSTMSPSQYDQLYDSMFLIACLFPLVCAVMEGLLFLPYQLKFRHRRQTIAAE</sequence>
<keyword evidence="1" id="KW-1133">Transmembrane helix</keyword>
<dbReference type="AlphaFoldDB" id="A0A914WUJ6"/>
<evidence type="ECO:0000313" key="3">
    <source>
        <dbReference type="WBParaSite" id="PSAMB.scaffold545size47667.g6881.t1"/>
    </source>
</evidence>
<dbReference type="InterPro" id="IPR036259">
    <property type="entry name" value="MFS_trans_sf"/>
</dbReference>
<name>A0A914WUJ6_9BILA</name>
<reference evidence="3" key="1">
    <citation type="submission" date="2022-11" db="UniProtKB">
        <authorList>
            <consortium name="WormBaseParasite"/>
        </authorList>
    </citation>
    <scope>IDENTIFICATION</scope>
</reference>
<accession>A0A914WUJ6</accession>
<feature type="transmembrane region" description="Helical" evidence="1">
    <location>
        <begin position="12"/>
        <end position="31"/>
    </location>
</feature>
<feature type="transmembrane region" description="Helical" evidence="1">
    <location>
        <begin position="301"/>
        <end position="320"/>
    </location>
</feature>
<keyword evidence="1" id="KW-0472">Membrane</keyword>
<protein>
    <submittedName>
        <fullName evidence="3">Uncharacterized protein</fullName>
    </submittedName>
</protein>